<dbReference type="Gene3D" id="3.40.50.1820">
    <property type="entry name" value="alpha/beta hydrolase"/>
    <property type="match status" value="1"/>
</dbReference>
<dbReference type="InParanoid" id="A0A7E5VY19"/>
<comment type="similarity">
    <text evidence="2 4">Belongs to the AB hydrolase superfamily. Lipase family.</text>
</comment>
<dbReference type="InterPro" id="IPR000734">
    <property type="entry name" value="TAG_lipase"/>
</dbReference>
<evidence type="ECO:0000256" key="4">
    <source>
        <dbReference type="RuleBase" id="RU004262"/>
    </source>
</evidence>
<organism evidence="7 8">
    <name type="scientific">Trichoplusia ni</name>
    <name type="common">Cabbage looper</name>
    <dbReference type="NCBI Taxonomy" id="7111"/>
    <lineage>
        <taxon>Eukaryota</taxon>
        <taxon>Metazoa</taxon>
        <taxon>Ecdysozoa</taxon>
        <taxon>Arthropoda</taxon>
        <taxon>Hexapoda</taxon>
        <taxon>Insecta</taxon>
        <taxon>Pterygota</taxon>
        <taxon>Neoptera</taxon>
        <taxon>Endopterygota</taxon>
        <taxon>Lepidoptera</taxon>
        <taxon>Glossata</taxon>
        <taxon>Ditrysia</taxon>
        <taxon>Noctuoidea</taxon>
        <taxon>Noctuidae</taxon>
        <taxon>Plusiinae</taxon>
        <taxon>Trichoplusia</taxon>
    </lineage>
</organism>
<keyword evidence="7" id="KW-1185">Reference proteome</keyword>
<name>A0A7E5VY19_TRINI</name>
<dbReference type="RefSeq" id="XP_026733233.1">
    <property type="nucleotide sequence ID" value="XM_026877432.1"/>
</dbReference>
<evidence type="ECO:0000259" key="6">
    <source>
        <dbReference type="Pfam" id="PF00151"/>
    </source>
</evidence>
<feature type="chain" id="PRO_5029004890" evidence="5">
    <location>
        <begin position="21"/>
        <end position="309"/>
    </location>
</feature>
<dbReference type="PRINTS" id="PR00821">
    <property type="entry name" value="TAGLIPASE"/>
</dbReference>
<dbReference type="GeneID" id="113497737"/>
<feature type="domain" description="Lipase" evidence="6">
    <location>
        <begin position="29"/>
        <end position="280"/>
    </location>
</feature>
<dbReference type="PROSITE" id="PS51257">
    <property type="entry name" value="PROKAR_LIPOPROTEIN"/>
    <property type="match status" value="1"/>
</dbReference>
<keyword evidence="3" id="KW-0964">Secreted</keyword>
<dbReference type="InterPro" id="IPR029058">
    <property type="entry name" value="AB_hydrolase_fold"/>
</dbReference>
<gene>
    <name evidence="8" type="primary">LOC113497737</name>
</gene>
<dbReference type="PANTHER" id="PTHR11610:SF173">
    <property type="entry name" value="LIPASE DOMAIN-CONTAINING PROTEIN-RELATED"/>
    <property type="match status" value="1"/>
</dbReference>
<feature type="signal peptide" evidence="5">
    <location>
        <begin position="1"/>
        <end position="20"/>
    </location>
</feature>
<evidence type="ECO:0000313" key="7">
    <source>
        <dbReference type="Proteomes" id="UP000322000"/>
    </source>
</evidence>
<protein>
    <submittedName>
        <fullName evidence="8">Pancreatic triacylglycerol lipase-like</fullName>
    </submittedName>
</protein>
<dbReference type="InterPro" id="IPR013818">
    <property type="entry name" value="Lipase"/>
</dbReference>
<evidence type="ECO:0000256" key="5">
    <source>
        <dbReference type="SAM" id="SignalP"/>
    </source>
</evidence>
<dbReference type="GO" id="GO:0016298">
    <property type="term" value="F:lipase activity"/>
    <property type="evidence" value="ECO:0007669"/>
    <property type="project" value="InterPro"/>
</dbReference>
<dbReference type="KEGG" id="tnl:113497737"/>
<evidence type="ECO:0000313" key="8">
    <source>
        <dbReference type="RefSeq" id="XP_026733233.1"/>
    </source>
</evidence>
<accession>A0A7E5VY19</accession>
<evidence type="ECO:0000256" key="3">
    <source>
        <dbReference type="ARBA" id="ARBA00022525"/>
    </source>
</evidence>
<dbReference type="Proteomes" id="UP000322000">
    <property type="component" value="Chromosome 9"/>
</dbReference>
<dbReference type="OrthoDB" id="199913at2759"/>
<dbReference type="Pfam" id="PF00151">
    <property type="entry name" value="Lipase"/>
    <property type="match status" value="1"/>
</dbReference>
<evidence type="ECO:0000256" key="2">
    <source>
        <dbReference type="ARBA" id="ARBA00010701"/>
    </source>
</evidence>
<dbReference type="PANTHER" id="PTHR11610">
    <property type="entry name" value="LIPASE"/>
    <property type="match status" value="1"/>
</dbReference>
<dbReference type="GO" id="GO:0017171">
    <property type="term" value="F:serine hydrolase activity"/>
    <property type="evidence" value="ECO:0007669"/>
    <property type="project" value="TreeGrafter"/>
</dbReference>
<comment type="subcellular location">
    <subcellularLocation>
        <location evidence="1">Secreted</location>
    </subcellularLocation>
</comment>
<keyword evidence="5" id="KW-0732">Signal</keyword>
<dbReference type="GO" id="GO:0005615">
    <property type="term" value="C:extracellular space"/>
    <property type="evidence" value="ECO:0007669"/>
    <property type="project" value="TreeGrafter"/>
</dbReference>
<reference evidence="8" key="1">
    <citation type="submission" date="2025-08" db="UniProtKB">
        <authorList>
            <consortium name="RefSeq"/>
        </authorList>
    </citation>
    <scope>IDENTIFICATION</scope>
</reference>
<evidence type="ECO:0000256" key="1">
    <source>
        <dbReference type="ARBA" id="ARBA00004613"/>
    </source>
</evidence>
<proteinExistence type="inferred from homology"/>
<sequence>MRNMLKLVVLVCCAVAACQGFEIGTRNVIENSYYVYTRTNPQSPVSVLPTAASITAATTPIDSNWPTVILIHGQSGSVFTSLNPVVKDAILSLGEHNVIVVDWSQYASLGYATASTVVPQVAEHLVLFVEELIAATATLTPPITRNDIHIVGFDLGAHVAGHAGRLLTTQPPNIQQVARITGLDPSGNGWGLNSGRLGVTDARYVEVIHTDGSGIFANGIGVSLGNIDFFANGGSNQPGCFSNSCSHERAYELFAASMINPKLVGYPCTSTTQLNLNRCNGLPVRLGTNELYKFGSGMYRANTKRSFPF</sequence>
<dbReference type="AlphaFoldDB" id="A0A7E5VY19"/>
<dbReference type="GO" id="GO:0016042">
    <property type="term" value="P:lipid catabolic process"/>
    <property type="evidence" value="ECO:0007669"/>
    <property type="project" value="TreeGrafter"/>
</dbReference>
<dbReference type="SUPFAM" id="SSF53474">
    <property type="entry name" value="alpha/beta-Hydrolases"/>
    <property type="match status" value="1"/>
</dbReference>